<sequence length="129" mass="15278">MMITDVSKKYGISVDTLRYYERIGLIPPVNRNESGYRDYTEEDCEWVYFAVAMRSAGISVEALIEYVDLFQKGINTIDARKKILLEQRELLAERIGDMQKVLERLDRKIDGYEERILKYEEKLKNRCIK</sequence>
<dbReference type="InterPro" id="IPR047057">
    <property type="entry name" value="MerR_fam"/>
</dbReference>
<proteinExistence type="predicted"/>
<dbReference type="Proteomes" id="UP000789738">
    <property type="component" value="Unassembled WGS sequence"/>
</dbReference>
<feature type="domain" description="HTH merR-type" evidence="3">
    <location>
        <begin position="1"/>
        <end position="69"/>
    </location>
</feature>
<accession>A0A650LW80</accession>
<dbReference type="PANTHER" id="PTHR30204:SF98">
    <property type="entry name" value="HTH-TYPE TRANSCRIPTIONAL REGULATOR ADHR"/>
    <property type="match status" value="1"/>
</dbReference>
<dbReference type="Pfam" id="PF13411">
    <property type="entry name" value="MerR_1"/>
    <property type="match status" value="1"/>
</dbReference>
<dbReference type="GeneID" id="68876060"/>
<dbReference type="PANTHER" id="PTHR30204">
    <property type="entry name" value="REDOX-CYCLING DRUG-SENSING TRANSCRIPTIONAL ACTIVATOR SOXR"/>
    <property type="match status" value="1"/>
</dbReference>
<dbReference type="GO" id="GO:0003700">
    <property type="term" value="F:DNA-binding transcription factor activity"/>
    <property type="evidence" value="ECO:0007669"/>
    <property type="project" value="InterPro"/>
</dbReference>
<dbReference type="GO" id="GO:0003677">
    <property type="term" value="F:DNA binding"/>
    <property type="evidence" value="ECO:0007669"/>
    <property type="project" value="UniProtKB-KW"/>
</dbReference>
<dbReference type="SMART" id="SM00422">
    <property type="entry name" value="HTH_MERR"/>
    <property type="match status" value="1"/>
</dbReference>
<reference evidence="5 6" key="1">
    <citation type="submission" date="2018-06" db="EMBL/GenBank/DDBJ databases">
        <authorList>
            <consortium name="IHU Genomes"/>
        </authorList>
    </citation>
    <scope>NUCLEOTIDE SEQUENCE [LARGE SCALE GENOMIC DNA]</scope>
    <source>
        <strain evidence="5 6">NEC25</strain>
    </source>
</reference>
<evidence type="ECO:0000256" key="1">
    <source>
        <dbReference type="ARBA" id="ARBA00023125"/>
    </source>
</evidence>
<keyword evidence="2" id="KW-0175">Coiled coil</keyword>
<name>A0A650LW80_9CLOT</name>
<dbReference type="CDD" id="cd01109">
    <property type="entry name" value="HTH_YyaN"/>
    <property type="match status" value="1"/>
</dbReference>
<dbReference type="AlphaFoldDB" id="A0A650LW80"/>
<dbReference type="InterPro" id="IPR000551">
    <property type="entry name" value="MerR-type_HTH_dom"/>
</dbReference>
<dbReference type="PRINTS" id="PR00040">
    <property type="entry name" value="HTHMERR"/>
</dbReference>
<dbReference type="EMBL" id="CAKJVE010000004">
    <property type="protein sequence ID" value="CAG9711026.1"/>
    <property type="molecule type" value="Genomic_DNA"/>
</dbReference>
<reference evidence="4" key="2">
    <citation type="submission" date="2021-10" db="EMBL/GenBank/DDBJ databases">
        <authorList>
            <person name="Mesa V."/>
        </authorList>
    </citation>
    <scope>NUCLEOTIDE SEQUENCE</scope>
    <source>
        <strain evidence="4">CC3_PB</strain>
    </source>
</reference>
<gene>
    <name evidence="5" type="primary">adhR_1</name>
    <name evidence="4" type="synonym">adhR</name>
    <name evidence="4" type="ORF">CNEO_45030</name>
    <name evidence="5" type="ORF">CNEONATNEC25_00727</name>
</gene>
<evidence type="ECO:0000259" key="3">
    <source>
        <dbReference type="PROSITE" id="PS50937"/>
    </source>
</evidence>
<dbReference type="Gene3D" id="1.10.1660.10">
    <property type="match status" value="1"/>
</dbReference>
<evidence type="ECO:0000313" key="4">
    <source>
        <dbReference type="EMBL" id="CAG9711026.1"/>
    </source>
</evidence>
<dbReference type="EMBL" id="UWJD01000001">
    <property type="protein sequence ID" value="VCT83132.1"/>
    <property type="molecule type" value="Genomic_DNA"/>
</dbReference>
<evidence type="ECO:0000313" key="5">
    <source>
        <dbReference type="EMBL" id="VCT83132.1"/>
    </source>
</evidence>
<evidence type="ECO:0000313" key="6">
    <source>
        <dbReference type="Proteomes" id="UP000431451"/>
    </source>
</evidence>
<organism evidence="5 6">
    <name type="scientific">Clostridium neonatale</name>
    <dbReference type="NCBI Taxonomy" id="137838"/>
    <lineage>
        <taxon>Bacteria</taxon>
        <taxon>Bacillati</taxon>
        <taxon>Bacillota</taxon>
        <taxon>Clostridia</taxon>
        <taxon>Eubacteriales</taxon>
        <taxon>Clostridiaceae</taxon>
        <taxon>Clostridium</taxon>
    </lineage>
</organism>
<keyword evidence="1" id="KW-0238">DNA-binding</keyword>
<dbReference type="RefSeq" id="WP_159115635.1">
    <property type="nucleotide sequence ID" value="NZ_CAKJVD010000039.1"/>
</dbReference>
<dbReference type="SUPFAM" id="SSF46955">
    <property type="entry name" value="Putative DNA-binding domain"/>
    <property type="match status" value="1"/>
</dbReference>
<protein>
    <submittedName>
        <fullName evidence="5">HTH-type transcriptional regulator AdhR</fullName>
    </submittedName>
</protein>
<dbReference type="Proteomes" id="UP000431451">
    <property type="component" value="Unassembled WGS sequence"/>
</dbReference>
<evidence type="ECO:0000256" key="2">
    <source>
        <dbReference type="SAM" id="Coils"/>
    </source>
</evidence>
<dbReference type="InterPro" id="IPR009061">
    <property type="entry name" value="DNA-bd_dom_put_sf"/>
</dbReference>
<dbReference type="PROSITE" id="PS50937">
    <property type="entry name" value="HTH_MERR_2"/>
    <property type="match status" value="1"/>
</dbReference>
<feature type="coiled-coil region" evidence="2">
    <location>
        <begin position="88"/>
        <end position="122"/>
    </location>
</feature>